<dbReference type="EMBL" id="SRHE01000450">
    <property type="protein sequence ID" value="TWW08927.1"/>
    <property type="molecule type" value="Genomic_DNA"/>
</dbReference>
<reference evidence="1 2" key="1">
    <citation type="submission" date="2019-08" db="EMBL/GenBank/DDBJ databases">
        <title>100 year-old enigma solved: identification of Planctomyces bekefii, the type genus and species of the phylum Planctomycetes.</title>
        <authorList>
            <person name="Svetlana D.N."/>
            <person name="Overmann J."/>
        </authorList>
    </citation>
    <scope>NUCLEOTIDE SEQUENCE [LARGE SCALE GENOMIC DNA]</scope>
    <source>
        <strain evidence="1">Phe10_nw2017</strain>
    </source>
</reference>
<evidence type="ECO:0000313" key="1">
    <source>
        <dbReference type="EMBL" id="TWW08927.1"/>
    </source>
</evidence>
<dbReference type="AlphaFoldDB" id="A0A5C6M3S6"/>
<comment type="caution">
    <text evidence="1">The sequence shown here is derived from an EMBL/GenBank/DDBJ whole genome shotgun (WGS) entry which is preliminary data.</text>
</comment>
<name>A0A5C6M3S6_9PLAN</name>
<keyword evidence="2" id="KW-1185">Reference proteome</keyword>
<dbReference type="Proteomes" id="UP000321083">
    <property type="component" value="Unassembled WGS sequence"/>
</dbReference>
<proteinExistence type="predicted"/>
<organism evidence="1 2">
    <name type="scientific">Planctomyces bekefii</name>
    <dbReference type="NCBI Taxonomy" id="1653850"/>
    <lineage>
        <taxon>Bacteria</taxon>
        <taxon>Pseudomonadati</taxon>
        <taxon>Planctomycetota</taxon>
        <taxon>Planctomycetia</taxon>
        <taxon>Planctomycetales</taxon>
        <taxon>Planctomycetaceae</taxon>
        <taxon>Planctomyces</taxon>
    </lineage>
</organism>
<gene>
    <name evidence="1" type="ORF">E3A20_19440</name>
</gene>
<evidence type="ECO:0000313" key="2">
    <source>
        <dbReference type="Proteomes" id="UP000321083"/>
    </source>
</evidence>
<accession>A0A5C6M3S6</accession>
<protein>
    <submittedName>
        <fullName evidence="1">Uncharacterized protein</fullName>
    </submittedName>
</protein>
<sequence length="182" mass="20205">MASNAIETLNDSISDELSNDGRELKLAEHVISPELSLAIDLPAGTLATKSWTFERDPWKWTGTSGSDLAQISDISLALTRSDTPGFPYFSLRSVISYKKTSFGWETAQGGKKLTVNYKTSSGAIVYSYPLTINTFPPQPSEIRIFCNNDSEFFSYLHKIDIDIYNDISSATLNVDSHTWSKC</sequence>
<reference evidence="1 2" key="2">
    <citation type="submission" date="2019-08" db="EMBL/GenBank/DDBJ databases">
        <authorList>
            <person name="Henke P."/>
        </authorList>
    </citation>
    <scope>NUCLEOTIDE SEQUENCE [LARGE SCALE GENOMIC DNA]</scope>
    <source>
        <strain evidence="1">Phe10_nw2017</strain>
    </source>
</reference>